<name>A0ABV6KFE9_9BACI</name>
<evidence type="ECO:0000256" key="1">
    <source>
        <dbReference type="ARBA" id="ARBA00009477"/>
    </source>
</evidence>
<evidence type="ECO:0000256" key="3">
    <source>
        <dbReference type="SAM" id="MobiDB-lite"/>
    </source>
</evidence>
<dbReference type="PROSITE" id="PS51257">
    <property type="entry name" value="PROKAR_LIPOPROTEIN"/>
    <property type="match status" value="1"/>
</dbReference>
<dbReference type="Gene3D" id="2.40.30.170">
    <property type="match status" value="1"/>
</dbReference>
<comment type="similarity">
    <text evidence="1">Belongs to the membrane fusion protein (MFP) (TC 8.A.1) family.</text>
</comment>
<evidence type="ECO:0000259" key="6">
    <source>
        <dbReference type="Pfam" id="PF25989"/>
    </source>
</evidence>
<evidence type="ECO:0000259" key="4">
    <source>
        <dbReference type="Pfam" id="PF25917"/>
    </source>
</evidence>
<dbReference type="NCBIfam" id="TIGR01730">
    <property type="entry name" value="RND_mfp"/>
    <property type="match status" value="1"/>
</dbReference>
<feature type="domain" description="CusB-like beta-barrel" evidence="5">
    <location>
        <begin position="270"/>
        <end position="341"/>
    </location>
</feature>
<accession>A0ABV6KFE9</accession>
<dbReference type="SUPFAM" id="SSF111369">
    <property type="entry name" value="HlyD-like secretion proteins"/>
    <property type="match status" value="1"/>
</dbReference>
<organism evidence="7 8">
    <name type="scientific">Halalkalibacter kiskunsagensis</name>
    <dbReference type="NCBI Taxonomy" id="1548599"/>
    <lineage>
        <taxon>Bacteria</taxon>
        <taxon>Bacillati</taxon>
        <taxon>Bacillota</taxon>
        <taxon>Bacilli</taxon>
        <taxon>Bacillales</taxon>
        <taxon>Bacillaceae</taxon>
        <taxon>Halalkalibacter</taxon>
    </lineage>
</organism>
<protein>
    <submittedName>
        <fullName evidence="7">Efflux RND transporter periplasmic adaptor subunit</fullName>
    </submittedName>
</protein>
<dbReference type="Pfam" id="PF25954">
    <property type="entry name" value="Beta-barrel_RND_2"/>
    <property type="match status" value="1"/>
</dbReference>
<sequence length="450" mass="48920">MVVKKSIWPIFIIMIMILVGCNSETTDNQVSADEEILPIHPVEISEVTTGELTSELTLTGNVMAGSHMVVLPMLTGEVKAVHIKNGDTVQRGDMLIELDATDMELSIAQATAGLEAAQASLTSAKNMREQSVKQAELQLKQAKDMYDMVANAKAPENTALADVPEELQGVFASLLGGNMPTEQDKNQAKTAVKQAEMGLEQAKATDQIKAAELSVKQAEISKQMAEQQKSHSVVTAPMSGQVTGLSVSVGEMASPQAPLMQLVQMDTPIVEVQVNETMLPNLEEGQTVAVHIRSFNQTYEGNIRHISLIPAEQSRSYPVEIELAKADSSLRVGMLAEVKVDTVSFTEQVLVPVEAVIEENGEQFVYVTSDGESVELRIITTNGETREWFGVDNGLSDGEYVVVKGVHQLYDGALVNIRNDIDPTFNQQADINEDNEITEDEYDESSVKGN</sequence>
<dbReference type="PANTHER" id="PTHR30469:SF15">
    <property type="entry name" value="HLYD FAMILY OF SECRETION PROTEINS"/>
    <property type="match status" value="1"/>
</dbReference>
<keyword evidence="8" id="KW-1185">Reference proteome</keyword>
<dbReference type="EMBL" id="JBHLUX010000025">
    <property type="protein sequence ID" value="MFC0470773.1"/>
    <property type="molecule type" value="Genomic_DNA"/>
</dbReference>
<dbReference type="InterPro" id="IPR006143">
    <property type="entry name" value="RND_pump_MFP"/>
</dbReference>
<evidence type="ECO:0000256" key="2">
    <source>
        <dbReference type="SAM" id="Coils"/>
    </source>
</evidence>
<dbReference type="Pfam" id="PF25989">
    <property type="entry name" value="YknX_C"/>
    <property type="match status" value="1"/>
</dbReference>
<dbReference type="InterPro" id="IPR058792">
    <property type="entry name" value="Beta-barrel_RND_2"/>
</dbReference>
<evidence type="ECO:0000313" key="8">
    <source>
        <dbReference type="Proteomes" id="UP001589838"/>
    </source>
</evidence>
<keyword evidence="2" id="KW-0175">Coiled coil</keyword>
<dbReference type="InterPro" id="IPR058625">
    <property type="entry name" value="MdtA-like_BSH"/>
</dbReference>
<reference evidence="7 8" key="1">
    <citation type="submission" date="2024-09" db="EMBL/GenBank/DDBJ databases">
        <authorList>
            <person name="Sun Q."/>
            <person name="Mori K."/>
        </authorList>
    </citation>
    <scope>NUCLEOTIDE SEQUENCE [LARGE SCALE GENOMIC DNA]</scope>
    <source>
        <strain evidence="7 8">NCAIM B.02610</strain>
    </source>
</reference>
<dbReference type="Gene3D" id="2.40.420.20">
    <property type="match status" value="1"/>
</dbReference>
<gene>
    <name evidence="7" type="ORF">ACFFHM_09785</name>
</gene>
<dbReference type="RefSeq" id="WP_335960433.1">
    <property type="nucleotide sequence ID" value="NZ_JAXBLX010000010.1"/>
</dbReference>
<dbReference type="Proteomes" id="UP001589838">
    <property type="component" value="Unassembled WGS sequence"/>
</dbReference>
<evidence type="ECO:0000259" key="5">
    <source>
        <dbReference type="Pfam" id="PF25954"/>
    </source>
</evidence>
<feature type="domain" description="Multidrug resistance protein MdtA-like barrel-sandwich hybrid" evidence="4">
    <location>
        <begin position="70"/>
        <end position="255"/>
    </location>
</feature>
<feature type="compositionally biased region" description="Acidic residues" evidence="3">
    <location>
        <begin position="431"/>
        <end position="444"/>
    </location>
</feature>
<dbReference type="Gene3D" id="2.40.50.100">
    <property type="match status" value="2"/>
</dbReference>
<dbReference type="PANTHER" id="PTHR30469">
    <property type="entry name" value="MULTIDRUG RESISTANCE PROTEIN MDTA"/>
    <property type="match status" value="1"/>
</dbReference>
<feature type="coiled-coil region" evidence="2">
    <location>
        <begin position="185"/>
        <end position="228"/>
    </location>
</feature>
<feature type="domain" description="YknX-like C-terminal permuted SH3-like" evidence="6">
    <location>
        <begin position="351"/>
        <end position="416"/>
    </location>
</feature>
<comment type="caution">
    <text evidence="7">The sequence shown here is derived from an EMBL/GenBank/DDBJ whole genome shotgun (WGS) entry which is preliminary data.</text>
</comment>
<feature type="coiled-coil region" evidence="2">
    <location>
        <begin position="125"/>
        <end position="152"/>
    </location>
</feature>
<evidence type="ECO:0000313" key="7">
    <source>
        <dbReference type="EMBL" id="MFC0470773.1"/>
    </source>
</evidence>
<feature type="region of interest" description="Disordered" evidence="3">
    <location>
        <begin position="430"/>
        <end position="450"/>
    </location>
</feature>
<dbReference type="InterPro" id="IPR058637">
    <property type="entry name" value="YknX-like_C"/>
</dbReference>
<dbReference type="Pfam" id="PF25917">
    <property type="entry name" value="BSH_RND"/>
    <property type="match status" value="1"/>
</dbReference>
<proteinExistence type="inferred from homology"/>